<dbReference type="AlphaFoldDB" id="A0A811V8Q5"/>
<dbReference type="OrthoDB" id="8010063at2759"/>
<dbReference type="Pfam" id="PF03564">
    <property type="entry name" value="DUF1759"/>
    <property type="match status" value="1"/>
</dbReference>
<evidence type="ECO:0000313" key="1">
    <source>
        <dbReference type="EMBL" id="CAD7006177.1"/>
    </source>
</evidence>
<dbReference type="InterPro" id="IPR005312">
    <property type="entry name" value="DUF1759"/>
</dbReference>
<gene>
    <name evidence="1" type="ORF">CCAP1982_LOCUS14503</name>
</gene>
<evidence type="ECO:0000313" key="2">
    <source>
        <dbReference type="Proteomes" id="UP000606786"/>
    </source>
</evidence>
<keyword evidence="2" id="KW-1185">Reference proteome</keyword>
<comment type="caution">
    <text evidence="1">The sequence shown here is derived from an EMBL/GenBank/DDBJ whole genome shotgun (WGS) entry which is preliminary data.</text>
</comment>
<accession>A0A811V8Q5</accession>
<proteinExistence type="predicted"/>
<protein>
    <submittedName>
        <fullName evidence="1">(Mediterranean fruit fly) hypothetical protein</fullName>
    </submittedName>
</protein>
<reference evidence="1" key="1">
    <citation type="submission" date="2020-11" db="EMBL/GenBank/DDBJ databases">
        <authorList>
            <person name="Whitehead M."/>
        </authorList>
    </citation>
    <scope>NUCLEOTIDE SEQUENCE</scope>
    <source>
        <strain evidence="1">EGII</strain>
    </source>
</reference>
<dbReference type="PANTHER" id="PTHR22954">
    <property type="entry name" value="RETROVIRAL PROTEASE-RELATED"/>
    <property type="match status" value="1"/>
</dbReference>
<name>A0A811V8Q5_CERCA</name>
<feature type="non-terminal residue" evidence="1">
    <location>
        <position position="237"/>
    </location>
</feature>
<sequence length="237" mass="27437">MPEDKAEKASTKMNKYLQKFIFETNRLEIFCAKWSTDLASDQTETLLNVKLQQLDKNWDSLLEAYEAIFMADAYPEVSESVEQKYAKCSESFQNCKAQMLEALQLFTASVPTQTTHQTQNTTTYQSSNEIFLKVPACDTEVYHGGYEDWPTFRDMFTAVYINHPQLKPAQKLYHLRHKTKGQAGLIVKQYPLTDESFPLAWEALKSRYENPRILVDNQLKTLLNLPPIYVENGEQLQ</sequence>
<dbReference type="Proteomes" id="UP000606786">
    <property type="component" value="Unassembled WGS sequence"/>
</dbReference>
<dbReference type="EMBL" id="CAJHJT010000034">
    <property type="protein sequence ID" value="CAD7006177.1"/>
    <property type="molecule type" value="Genomic_DNA"/>
</dbReference>
<dbReference type="PANTHER" id="PTHR22954:SF3">
    <property type="entry name" value="PROTEIN CBG08539"/>
    <property type="match status" value="1"/>
</dbReference>
<organism evidence="1 2">
    <name type="scientific">Ceratitis capitata</name>
    <name type="common">Mediterranean fruit fly</name>
    <name type="synonym">Tephritis capitata</name>
    <dbReference type="NCBI Taxonomy" id="7213"/>
    <lineage>
        <taxon>Eukaryota</taxon>
        <taxon>Metazoa</taxon>
        <taxon>Ecdysozoa</taxon>
        <taxon>Arthropoda</taxon>
        <taxon>Hexapoda</taxon>
        <taxon>Insecta</taxon>
        <taxon>Pterygota</taxon>
        <taxon>Neoptera</taxon>
        <taxon>Endopterygota</taxon>
        <taxon>Diptera</taxon>
        <taxon>Brachycera</taxon>
        <taxon>Muscomorpha</taxon>
        <taxon>Tephritoidea</taxon>
        <taxon>Tephritidae</taxon>
        <taxon>Ceratitis</taxon>
        <taxon>Ceratitis</taxon>
    </lineage>
</organism>